<accession>A0A5N5T7F8</accession>
<name>A0A5N5T7F8_9CRUS</name>
<proteinExistence type="predicted"/>
<sequence length="309" mass="36078">MIIGKDSVTILVEKKKRLMWKHLFFYKHQTKALWEAEMKSLSRIINPDVQEQKEALDFVWNIALILVNCRADLLNLPKDLNHVKRSFSNIDEMLYYYKTIIPSNRDLKALIYFYGGALLLKLMKSTSSSKLETTTNEKVTDMFEKIRKEIECRKNFDKGVSLKLEGKYKEAYSCFRKDSFFCSIPRTSLMKGICLLEMGREKEAMMHSIFALRNLGQYSGFSALLNILEYKIRCGNVIHAMDMTISLEFIHRSIDESDRKVLQGIKQRGLYYLNNIFKGHSLIFQKKYKEAIPFLEEAERIVSIKSGLT</sequence>
<dbReference type="Proteomes" id="UP000326759">
    <property type="component" value="Unassembled WGS sequence"/>
</dbReference>
<organism evidence="1 2">
    <name type="scientific">Armadillidium nasatum</name>
    <dbReference type="NCBI Taxonomy" id="96803"/>
    <lineage>
        <taxon>Eukaryota</taxon>
        <taxon>Metazoa</taxon>
        <taxon>Ecdysozoa</taxon>
        <taxon>Arthropoda</taxon>
        <taxon>Crustacea</taxon>
        <taxon>Multicrustacea</taxon>
        <taxon>Malacostraca</taxon>
        <taxon>Eumalacostraca</taxon>
        <taxon>Peracarida</taxon>
        <taxon>Isopoda</taxon>
        <taxon>Oniscidea</taxon>
        <taxon>Crinocheta</taxon>
        <taxon>Armadillidiidae</taxon>
        <taxon>Armadillidium</taxon>
    </lineage>
</organism>
<reference evidence="1 2" key="1">
    <citation type="journal article" date="2019" name="PLoS Biol.">
        <title>Sex chromosomes control vertical transmission of feminizing Wolbachia symbionts in an isopod.</title>
        <authorList>
            <person name="Becking T."/>
            <person name="Chebbi M.A."/>
            <person name="Giraud I."/>
            <person name="Moumen B."/>
            <person name="Laverre T."/>
            <person name="Caubet Y."/>
            <person name="Peccoud J."/>
            <person name="Gilbert C."/>
            <person name="Cordaux R."/>
        </authorList>
    </citation>
    <scope>NUCLEOTIDE SEQUENCE [LARGE SCALE GENOMIC DNA]</scope>
    <source>
        <strain evidence="1">ANa2</strain>
        <tissue evidence="1">Whole body excluding digestive tract and cuticle</tissue>
    </source>
</reference>
<dbReference type="AlphaFoldDB" id="A0A5N5T7F8"/>
<evidence type="ECO:0000313" key="1">
    <source>
        <dbReference type="EMBL" id="KAB7502584.1"/>
    </source>
</evidence>
<gene>
    <name evidence="1" type="ORF">Anas_07644</name>
</gene>
<feature type="non-terminal residue" evidence="1">
    <location>
        <position position="309"/>
    </location>
</feature>
<protein>
    <submittedName>
        <fullName evidence="1">Uncharacterized protein</fullName>
    </submittedName>
</protein>
<dbReference type="OrthoDB" id="10407707at2759"/>
<dbReference type="InterPro" id="IPR011990">
    <property type="entry name" value="TPR-like_helical_dom_sf"/>
</dbReference>
<keyword evidence="2" id="KW-1185">Reference proteome</keyword>
<dbReference type="EMBL" id="SEYY01007185">
    <property type="protein sequence ID" value="KAB7502584.1"/>
    <property type="molecule type" value="Genomic_DNA"/>
</dbReference>
<comment type="caution">
    <text evidence="1">The sequence shown here is derived from an EMBL/GenBank/DDBJ whole genome shotgun (WGS) entry which is preliminary data.</text>
</comment>
<dbReference type="SUPFAM" id="SSF48452">
    <property type="entry name" value="TPR-like"/>
    <property type="match status" value="1"/>
</dbReference>
<evidence type="ECO:0000313" key="2">
    <source>
        <dbReference type="Proteomes" id="UP000326759"/>
    </source>
</evidence>